<accession>A0A6B1Y389</accession>
<dbReference type="RefSeq" id="WP_134635120.1">
    <property type="nucleotide sequence ID" value="NZ_CAADNI010000173.1"/>
</dbReference>
<gene>
    <name evidence="1" type="ORF">GUL26_04885</name>
</gene>
<dbReference type="AlphaFoldDB" id="A0A6B1Y389"/>
<name>A0A6B1Y389_PSEAI</name>
<evidence type="ECO:0000313" key="2">
    <source>
        <dbReference type="Proteomes" id="UP000644192"/>
    </source>
</evidence>
<protein>
    <submittedName>
        <fullName evidence="1">Uncharacterized protein</fullName>
    </submittedName>
</protein>
<sequence length="77" mass="8508">MIESEKKAANGDSVWRLRQDGTVEINEADVSDAVVSPLSVIGIGLPKEFTEELERKADLLERRLSRMEAALGLEPNL</sequence>
<organism evidence="1 2">
    <name type="scientific">Pseudomonas aeruginosa</name>
    <dbReference type="NCBI Taxonomy" id="287"/>
    <lineage>
        <taxon>Bacteria</taxon>
        <taxon>Pseudomonadati</taxon>
        <taxon>Pseudomonadota</taxon>
        <taxon>Gammaproteobacteria</taxon>
        <taxon>Pseudomonadales</taxon>
        <taxon>Pseudomonadaceae</taxon>
        <taxon>Pseudomonas</taxon>
    </lineage>
</organism>
<dbReference type="Proteomes" id="UP000644192">
    <property type="component" value="Unassembled WGS sequence"/>
</dbReference>
<comment type="caution">
    <text evidence="1">The sequence shown here is derived from an EMBL/GenBank/DDBJ whole genome shotgun (WGS) entry which is preliminary data.</text>
</comment>
<evidence type="ECO:0000313" key="1">
    <source>
        <dbReference type="EMBL" id="MZZ11570.1"/>
    </source>
</evidence>
<proteinExistence type="predicted"/>
<reference evidence="1" key="1">
    <citation type="submission" date="2020-01" db="EMBL/GenBank/DDBJ databases">
        <title>Bacteria Cultured from War Wounds Associated with the Conflict in Eastern Ukraine.</title>
        <authorList>
            <person name="Snesrud E."/>
            <person name="Galac M.R."/>
            <person name="Mc Gann P."/>
            <person name="Valentine K."/>
            <person name="Viacheslav K."/>
        </authorList>
    </citation>
    <scope>NUCLEOTIDE SEQUENCE</scope>
    <source>
        <strain evidence="1">VNMU148</strain>
    </source>
</reference>
<dbReference type="EMBL" id="WXZT01000002">
    <property type="protein sequence ID" value="MZZ11570.1"/>
    <property type="molecule type" value="Genomic_DNA"/>
</dbReference>